<dbReference type="InterPro" id="IPR013249">
    <property type="entry name" value="RNA_pol_sigma70_r4_t2"/>
</dbReference>
<dbReference type="STRING" id="760192.Halhy_4819"/>
<dbReference type="InterPro" id="IPR013324">
    <property type="entry name" value="RNA_pol_sigma_r3/r4-like"/>
</dbReference>
<dbReference type="Proteomes" id="UP000008461">
    <property type="component" value="Chromosome"/>
</dbReference>
<evidence type="ECO:0000256" key="2">
    <source>
        <dbReference type="ARBA" id="ARBA00023015"/>
    </source>
</evidence>
<evidence type="ECO:0000256" key="3">
    <source>
        <dbReference type="ARBA" id="ARBA00023082"/>
    </source>
</evidence>
<dbReference type="GO" id="GO:0016987">
    <property type="term" value="F:sigma factor activity"/>
    <property type="evidence" value="ECO:0007669"/>
    <property type="project" value="UniProtKB-KW"/>
</dbReference>
<dbReference type="HOGENOM" id="CLU_047691_4_1_10"/>
<dbReference type="NCBIfam" id="TIGR02937">
    <property type="entry name" value="sigma70-ECF"/>
    <property type="match status" value="1"/>
</dbReference>
<dbReference type="OrthoDB" id="679904at2"/>
<dbReference type="GO" id="GO:0003677">
    <property type="term" value="F:DNA binding"/>
    <property type="evidence" value="ECO:0007669"/>
    <property type="project" value="InterPro"/>
</dbReference>
<reference key="2">
    <citation type="submission" date="2011-04" db="EMBL/GenBank/DDBJ databases">
        <title>Complete sequence of chromosome of Haliscomenobacter hydrossis DSM 1100.</title>
        <authorList>
            <consortium name="US DOE Joint Genome Institute (JGI-PGF)"/>
            <person name="Lucas S."/>
            <person name="Han J."/>
            <person name="Lapidus A."/>
            <person name="Bruce D."/>
            <person name="Goodwin L."/>
            <person name="Pitluck S."/>
            <person name="Peters L."/>
            <person name="Kyrpides N."/>
            <person name="Mavromatis K."/>
            <person name="Ivanova N."/>
            <person name="Ovchinnikova G."/>
            <person name="Pagani I."/>
            <person name="Daligault H."/>
            <person name="Detter J.C."/>
            <person name="Han C."/>
            <person name="Land M."/>
            <person name="Hauser L."/>
            <person name="Markowitz V."/>
            <person name="Cheng J.-F."/>
            <person name="Hugenholtz P."/>
            <person name="Woyke T."/>
            <person name="Wu D."/>
            <person name="Verbarg S."/>
            <person name="Frueling A."/>
            <person name="Brambilla E."/>
            <person name="Klenk H.-P."/>
            <person name="Eisen J.A."/>
        </authorList>
    </citation>
    <scope>NUCLEOTIDE SEQUENCE</scope>
    <source>
        <strain>DSM 1100</strain>
    </source>
</reference>
<keyword evidence="3" id="KW-0731">Sigma factor</keyword>
<dbReference type="Gene3D" id="1.10.10.10">
    <property type="entry name" value="Winged helix-like DNA-binding domain superfamily/Winged helix DNA-binding domain"/>
    <property type="match status" value="1"/>
</dbReference>
<dbReference type="InterPro" id="IPR014284">
    <property type="entry name" value="RNA_pol_sigma-70_dom"/>
</dbReference>
<feature type="domain" description="RNA polymerase sigma factor 70 region 4 type 2" evidence="5">
    <location>
        <begin position="122"/>
        <end position="171"/>
    </location>
</feature>
<keyword evidence="2" id="KW-0805">Transcription regulation</keyword>
<evidence type="ECO:0000256" key="1">
    <source>
        <dbReference type="ARBA" id="ARBA00010641"/>
    </source>
</evidence>
<keyword evidence="7" id="KW-1185">Reference proteome</keyword>
<accession>F4KXZ3</accession>
<dbReference type="SUPFAM" id="SSF88946">
    <property type="entry name" value="Sigma2 domain of RNA polymerase sigma factors"/>
    <property type="match status" value="1"/>
</dbReference>
<dbReference type="InterPro" id="IPR039425">
    <property type="entry name" value="RNA_pol_sigma-70-like"/>
</dbReference>
<dbReference type="Pfam" id="PF08281">
    <property type="entry name" value="Sigma70_r4_2"/>
    <property type="match status" value="1"/>
</dbReference>
<dbReference type="InterPro" id="IPR013325">
    <property type="entry name" value="RNA_pol_sigma_r2"/>
</dbReference>
<dbReference type="SUPFAM" id="SSF88659">
    <property type="entry name" value="Sigma3 and sigma4 domains of RNA polymerase sigma factors"/>
    <property type="match status" value="1"/>
</dbReference>
<keyword evidence="4" id="KW-0804">Transcription</keyword>
<evidence type="ECO:0000313" key="7">
    <source>
        <dbReference type="Proteomes" id="UP000008461"/>
    </source>
</evidence>
<evidence type="ECO:0000259" key="5">
    <source>
        <dbReference type="Pfam" id="PF08281"/>
    </source>
</evidence>
<gene>
    <name evidence="6" type="ordered locus">Halhy_4819</name>
</gene>
<dbReference type="InterPro" id="IPR036388">
    <property type="entry name" value="WH-like_DNA-bd_sf"/>
</dbReference>
<dbReference type="Gene3D" id="1.10.1740.10">
    <property type="match status" value="1"/>
</dbReference>
<dbReference type="GO" id="GO:0006352">
    <property type="term" value="P:DNA-templated transcription initiation"/>
    <property type="evidence" value="ECO:0007669"/>
    <property type="project" value="InterPro"/>
</dbReference>
<evidence type="ECO:0000313" key="6">
    <source>
        <dbReference type="EMBL" id="AEE52652.1"/>
    </source>
</evidence>
<dbReference type="RefSeq" id="WP_013767190.1">
    <property type="nucleotide sequence ID" value="NC_015510.1"/>
</dbReference>
<name>F4KXZ3_HALH1</name>
<dbReference type="AlphaFoldDB" id="F4KXZ3"/>
<dbReference type="eggNOG" id="COG1595">
    <property type="taxonomic scope" value="Bacteria"/>
</dbReference>
<reference evidence="6 7" key="1">
    <citation type="journal article" date="2011" name="Stand. Genomic Sci.">
        <title>Complete genome sequence of Haliscomenobacter hydrossis type strain (O).</title>
        <authorList>
            <consortium name="US DOE Joint Genome Institute (JGI-PGF)"/>
            <person name="Daligault H."/>
            <person name="Lapidus A."/>
            <person name="Zeytun A."/>
            <person name="Nolan M."/>
            <person name="Lucas S."/>
            <person name="Del Rio T.G."/>
            <person name="Tice H."/>
            <person name="Cheng J.F."/>
            <person name="Tapia R."/>
            <person name="Han C."/>
            <person name="Goodwin L."/>
            <person name="Pitluck S."/>
            <person name="Liolios K."/>
            <person name="Pagani I."/>
            <person name="Ivanova N."/>
            <person name="Huntemann M."/>
            <person name="Mavromatis K."/>
            <person name="Mikhailova N."/>
            <person name="Pati A."/>
            <person name="Chen A."/>
            <person name="Palaniappan K."/>
            <person name="Land M."/>
            <person name="Hauser L."/>
            <person name="Brambilla E.M."/>
            <person name="Rohde M."/>
            <person name="Verbarg S."/>
            <person name="Goker M."/>
            <person name="Bristow J."/>
            <person name="Eisen J.A."/>
            <person name="Markowitz V."/>
            <person name="Hugenholtz P."/>
            <person name="Kyrpides N.C."/>
            <person name="Klenk H.P."/>
            <person name="Woyke T."/>
        </authorList>
    </citation>
    <scope>NUCLEOTIDE SEQUENCE [LARGE SCALE GENOMIC DNA]</scope>
    <source>
        <strain evidence="7">ATCC 27775 / DSM 1100 / LMG 10767 / O</strain>
    </source>
</reference>
<dbReference type="KEGG" id="hhy:Halhy_4819"/>
<dbReference type="PANTHER" id="PTHR43133:SF46">
    <property type="entry name" value="RNA POLYMERASE SIGMA-70 FACTOR ECF SUBFAMILY"/>
    <property type="match status" value="1"/>
</dbReference>
<proteinExistence type="inferred from homology"/>
<dbReference type="PANTHER" id="PTHR43133">
    <property type="entry name" value="RNA POLYMERASE ECF-TYPE SIGMA FACTO"/>
    <property type="match status" value="1"/>
</dbReference>
<sequence>MAEKAFTDEQLVVFLRAGNRVAYEEIYRRYWDKLFEWASHQIGVEDAEEVLQEVFLSLWHRRADVIIKRLDVYLAVAVKNLVFNFFKSQLTYRKYQEYLVFKELEQSPDGGQILNFKELTVAIEAALNRLPEKSAEVFRRSRFENQPVKEIAKHLSLSEKAVEYHLTKSIKYLKDTLKSYHAEN</sequence>
<protein>
    <submittedName>
        <fullName evidence="6">RNA polymerase, sigma-24 subunit, ECF subfamily</fullName>
    </submittedName>
</protein>
<comment type="similarity">
    <text evidence="1">Belongs to the sigma-70 factor family. ECF subfamily.</text>
</comment>
<organism evidence="6 7">
    <name type="scientific">Haliscomenobacter hydrossis (strain ATCC 27775 / DSM 1100 / LMG 10767 / O)</name>
    <dbReference type="NCBI Taxonomy" id="760192"/>
    <lineage>
        <taxon>Bacteria</taxon>
        <taxon>Pseudomonadati</taxon>
        <taxon>Bacteroidota</taxon>
        <taxon>Saprospiria</taxon>
        <taxon>Saprospirales</taxon>
        <taxon>Haliscomenobacteraceae</taxon>
        <taxon>Haliscomenobacter</taxon>
    </lineage>
</organism>
<dbReference type="EMBL" id="CP002691">
    <property type="protein sequence ID" value="AEE52652.1"/>
    <property type="molecule type" value="Genomic_DNA"/>
</dbReference>
<evidence type="ECO:0000256" key="4">
    <source>
        <dbReference type="ARBA" id="ARBA00023163"/>
    </source>
</evidence>